<organism evidence="2 3">
    <name type="scientific">Acrobeloides nanus</name>
    <dbReference type="NCBI Taxonomy" id="290746"/>
    <lineage>
        <taxon>Eukaryota</taxon>
        <taxon>Metazoa</taxon>
        <taxon>Ecdysozoa</taxon>
        <taxon>Nematoda</taxon>
        <taxon>Chromadorea</taxon>
        <taxon>Rhabditida</taxon>
        <taxon>Tylenchina</taxon>
        <taxon>Cephalobomorpha</taxon>
        <taxon>Cephaloboidea</taxon>
        <taxon>Cephalobidae</taxon>
        <taxon>Acrobeloides</taxon>
    </lineage>
</organism>
<feature type="transmembrane region" description="Helical" evidence="1">
    <location>
        <begin position="50"/>
        <end position="75"/>
    </location>
</feature>
<keyword evidence="1" id="KW-0812">Transmembrane</keyword>
<dbReference type="Proteomes" id="UP000887540">
    <property type="component" value="Unplaced"/>
</dbReference>
<sequence>MKTYRWYLIYLICWSLLNSIVLTLLSPSLLSPYLCILINSPFEGYLNENHWYTIFEVYFFGCANLVVGMIASFLYRSKTFLFRKRR</sequence>
<dbReference type="WBParaSite" id="ACRNAN_scaffold6160.g26310.t1">
    <property type="protein sequence ID" value="ACRNAN_scaffold6160.g26310.t1"/>
    <property type="gene ID" value="ACRNAN_scaffold6160.g26310"/>
</dbReference>
<keyword evidence="1" id="KW-0472">Membrane</keyword>
<reference evidence="3" key="1">
    <citation type="submission" date="2022-11" db="UniProtKB">
        <authorList>
            <consortium name="WormBaseParasite"/>
        </authorList>
    </citation>
    <scope>IDENTIFICATION</scope>
</reference>
<protein>
    <submittedName>
        <fullName evidence="3">NADH dehydrogenase subunit 6</fullName>
    </submittedName>
</protein>
<evidence type="ECO:0000256" key="1">
    <source>
        <dbReference type="SAM" id="Phobius"/>
    </source>
</evidence>
<accession>A0A914E7U9</accession>
<keyword evidence="1" id="KW-1133">Transmembrane helix</keyword>
<keyword evidence="2" id="KW-1185">Reference proteome</keyword>
<evidence type="ECO:0000313" key="3">
    <source>
        <dbReference type="WBParaSite" id="ACRNAN_scaffold6160.g26310.t1"/>
    </source>
</evidence>
<name>A0A914E7U9_9BILA</name>
<proteinExistence type="predicted"/>
<evidence type="ECO:0000313" key="2">
    <source>
        <dbReference type="Proteomes" id="UP000887540"/>
    </source>
</evidence>
<dbReference type="AlphaFoldDB" id="A0A914E7U9"/>
<feature type="transmembrane region" description="Helical" evidence="1">
    <location>
        <begin position="7"/>
        <end position="30"/>
    </location>
</feature>